<dbReference type="STRING" id="33978.A6M13_13545"/>
<protein>
    <submittedName>
        <fullName evidence="1">Uncharacterized protein</fullName>
    </submittedName>
</protein>
<dbReference type="AlphaFoldDB" id="A0A1C0YE91"/>
<evidence type="ECO:0000313" key="1">
    <source>
        <dbReference type="EMBL" id="OCS85455.1"/>
    </source>
</evidence>
<dbReference type="OrthoDB" id="9805740at2"/>
<dbReference type="EMBL" id="MASJ01000014">
    <property type="protein sequence ID" value="OCS85455.1"/>
    <property type="molecule type" value="Genomic_DNA"/>
</dbReference>
<keyword evidence="2" id="KW-1185">Reference proteome</keyword>
<dbReference type="RefSeq" id="WP_066545039.1">
    <property type="nucleotide sequence ID" value="NZ_MASJ01000014.1"/>
</dbReference>
<sequence>MRNAIVSGGLVITVDNSVAIGEKPLDAVQAPYDIVSAFTMRVIVLEQLCANGQIEYITMGNGAGADAYDGYLAGIQRVFDDIGELLPPLAVSTETNMPTQQSALTVTAIGTQQPARTKGTYRYIIGMPHVGQSVLQHPHEIAPLAELYALWQSGVITHIWPTGSKGIAVECQRFFGEVPNAPLPMDVTCGPSTVVLAYTTEPLALHVPLYLF</sequence>
<evidence type="ECO:0000313" key="2">
    <source>
        <dbReference type="Proteomes" id="UP000093199"/>
    </source>
</evidence>
<reference evidence="1 2" key="1">
    <citation type="submission" date="2016-07" db="EMBL/GenBank/DDBJ databases">
        <title>Caryophanon tenue genome sequencing.</title>
        <authorList>
            <person name="Verma A."/>
            <person name="Pal Y."/>
            <person name="Krishnamurthi S."/>
        </authorList>
    </citation>
    <scope>NUCLEOTIDE SEQUENCE [LARGE SCALE GENOMIC DNA]</scope>
    <source>
        <strain evidence="1 2">DSM 14152</strain>
    </source>
</reference>
<organism evidence="1 2">
    <name type="scientific">Caryophanon tenue</name>
    <dbReference type="NCBI Taxonomy" id="33978"/>
    <lineage>
        <taxon>Bacteria</taxon>
        <taxon>Bacillati</taxon>
        <taxon>Bacillota</taxon>
        <taxon>Bacilli</taxon>
        <taxon>Bacillales</taxon>
        <taxon>Caryophanaceae</taxon>
        <taxon>Caryophanon</taxon>
    </lineage>
</organism>
<name>A0A1C0YE91_9BACL</name>
<accession>A0A1C0YE91</accession>
<comment type="caution">
    <text evidence="1">The sequence shown here is derived from an EMBL/GenBank/DDBJ whole genome shotgun (WGS) entry which is preliminary data.</text>
</comment>
<gene>
    <name evidence="1" type="ORF">A6M13_13545</name>
</gene>
<dbReference type="Proteomes" id="UP000093199">
    <property type="component" value="Unassembled WGS sequence"/>
</dbReference>
<proteinExistence type="predicted"/>